<keyword evidence="4" id="KW-1185">Reference proteome</keyword>
<reference evidence="3 4" key="1">
    <citation type="journal article" date="2001" name="J. Bacteriol.">
        <title>Genome sequence and comparative analysis of the solvent-producing bacterium Clostridium acetobutylicum.</title>
        <authorList>
            <person name="Nolling J."/>
            <person name="Breton G."/>
            <person name="Omelchenko M.V."/>
            <person name="Makarova K.S."/>
            <person name="Zeng Q."/>
            <person name="Gibson R."/>
            <person name="Lee H.M."/>
            <person name="Dubois J."/>
            <person name="Qiu D."/>
            <person name="Hitti J."/>
            <person name="Wolf Y.I."/>
            <person name="Tatusov R.L."/>
            <person name="Sabathe F."/>
            <person name="Doucette-Stamm L."/>
            <person name="Soucaille P."/>
            <person name="Daly M.J."/>
            <person name="Bennett G.N."/>
            <person name="Koonin E.V."/>
            <person name="Smith D.R."/>
        </authorList>
    </citation>
    <scope>NUCLEOTIDE SEQUENCE [LARGE SCALE GENOMIC DNA]</scope>
    <source>
        <strain evidence="4">ATCC 824 / DSM 792 / JCM 1419 / LMG 5710 / VKM B-1787</strain>
    </source>
</reference>
<dbReference type="GeneID" id="44997544"/>
<dbReference type="SUPFAM" id="SSF50037">
    <property type="entry name" value="C-terminal domain of transcriptional repressors"/>
    <property type="match status" value="1"/>
</dbReference>
<dbReference type="PANTHER" id="PTHR43151:SF1">
    <property type="entry name" value="SSR2333 PROTEIN"/>
    <property type="match status" value="1"/>
</dbReference>
<dbReference type="EMBL" id="AE001437">
    <property type="protein sequence ID" value="AAK79006.1"/>
    <property type="molecule type" value="Genomic_DNA"/>
</dbReference>
<keyword evidence="1" id="KW-0408">Iron</keyword>
<dbReference type="HOGENOM" id="CLU_150646_6_3_9"/>
<evidence type="ECO:0000313" key="3">
    <source>
        <dbReference type="EMBL" id="AAK79006.1"/>
    </source>
</evidence>
<dbReference type="PIR" id="C97027">
    <property type="entry name" value="C97027"/>
</dbReference>
<feature type="domain" description="Ferrous iron transporter FeoA-like" evidence="2">
    <location>
        <begin position="6"/>
        <end position="76"/>
    </location>
</feature>
<dbReference type="InterPro" id="IPR053184">
    <property type="entry name" value="FeoA-like"/>
</dbReference>
<evidence type="ECO:0000313" key="4">
    <source>
        <dbReference type="Proteomes" id="UP000000814"/>
    </source>
</evidence>
<accession>Q97K89</accession>
<proteinExistence type="predicted"/>
<dbReference type="PATRIC" id="fig|272562.8.peg.1238"/>
<dbReference type="InterPro" id="IPR038157">
    <property type="entry name" value="FeoA_core_dom"/>
</dbReference>
<dbReference type="Proteomes" id="UP000000814">
    <property type="component" value="Chromosome"/>
</dbReference>
<dbReference type="KEGG" id="cac:CA_C1030"/>
<sequence length="77" mass="8383">MINKAMPLNIVSAGRDAEVRDITGTEVMCKKLMEMGFNNGAVIRIIKNDAAHIVVKVGETRLALNRGMAQKVMVAEV</sequence>
<dbReference type="InterPro" id="IPR008988">
    <property type="entry name" value="Transcriptional_repressor_C"/>
</dbReference>
<dbReference type="InterPro" id="IPR007167">
    <property type="entry name" value="Fe-transptr_FeoA-like"/>
</dbReference>
<dbReference type="eggNOG" id="COG1918">
    <property type="taxonomic scope" value="Bacteria"/>
</dbReference>
<dbReference type="STRING" id="272562.CA_C1030"/>
<evidence type="ECO:0000256" key="1">
    <source>
        <dbReference type="ARBA" id="ARBA00023004"/>
    </source>
</evidence>
<dbReference type="PANTHER" id="PTHR43151">
    <property type="entry name" value="FEOA FAMILY PROTEIN"/>
    <property type="match status" value="1"/>
</dbReference>
<dbReference type="Gene3D" id="2.30.30.90">
    <property type="match status" value="1"/>
</dbReference>
<name>Q97K89_CLOAB</name>
<protein>
    <submittedName>
        <fullName evidence="3">FeoA-like protein, involved in iron transport</fullName>
    </submittedName>
</protein>
<organism evidence="3 4">
    <name type="scientific">Clostridium acetobutylicum (strain ATCC 824 / DSM 792 / JCM 1419 / IAM 19013 / LMG 5710 / NBRC 13948 / NRRL B-527 / VKM B-1787 / 2291 / W)</name>
    <dbReference type="NCBI Taxonomy" id="272562"/>
    <lineage>
        <taxon>Bacteria</taxon>
        <taxon>Bacillati</taxon>
        <taxon>Bacillota</taxon>
        <taxon>Clostridia</taxon>
        <taxon>Eubacteriales</taxon>
        <taxon>Clostridiaceae</taxon>
        <taxon>Clostridium</taxon>
    </lineage>
</organism>
<gene>
    <name evidence="3" type="ordered locus">CA_C1030</name>
</gene>
<dbReference type="AlphaFoldDB" id="Q97K89"/>
<evidence type="ECO:0000259" key="2">
    <source>
        <dbReference type="SMART" id="SM00899"/>
    </source>
</evidence>
<dbReference type="OrthoDB" id="1707677at2"/>
<dbReference type="SMART" id="SM00899">
    <property type="entry name" value="FeoA"/>
    <property type="match status" value="1"/>
</dbReference>
<dbReference type="RefSeq" id="WP_010964348.1">
    <property type="nucleotide sequence ID" value="NC_003030.1"/>
</dbReference>
<dbReference type="Pfam" id="PF04023">
    <property type="entry name" value="FeoA"/>
    <property type="match status" value="1"/>
</dbReference>
<dbReference type="GO" id="GO:0046914">
    <property type="term" value="F:transition metal ion binding"/>
    <property type="evidence" value="ECO:0007669"/>
    <property type="project" value="InterPro"/>
</dbReference>